<feature type="chain" id="PRO_5014407581" evidence="6">
    <location>
        <begin position="19"/>
        <end position="147"/>
    </location>
</feature>
<dbReference type="AlphaFoldDB" id="A0A2I9LPE6"/>
<keyword evidence="3" id="KW-0964">Secreted</keyword>
<dbReference type="InterPro" id="IPR039670">
    <property type="entry name" value="NPC2-like"/>
</dbReference>
<evidence type="ECO:0000313" key="8">
    <source>
        <dbReference type="EMBL" id="MBW20255.1"/>
    </source>
</evidence>
<evidence type="ECO:0000256" key="2">
    <source>
        <dbReference type="ARBA" id="ARBA00006370"/>
    </source>
</evidence>
<accession>A0A2I9LPE6</accession>
<protein>
    <submittedName>
        <fullName evidence="8">Protein NPC2-like protein</fullName>
    </submittedName>
</protein>
<feature type="domain" description="MD-2-related lipid-recognition" evidence="7">
    <location>
        <begin position="21"/>
        <end position="143"/>
    </location>
</feature>
<keyword evidence="5" id="KW-1015">Disulfide bond</keyword>
<comment type="similarity">
    <text evidence="2">Belongs to the NPC2 family.</text>
</comment>
<proteinExistence type="inferred from homology"/>
<dbReference type="CDD" id="cd00916">
    <property type="entry name" value="Npc2_like"/>
    <property type="match status" value="1"/>
</dbReference>
<reference evidence="8" key="1">
    <citation type="journal article" date="2017" name="Toxicon">
        <title>Venom-gland transcriptomics and venom proteomics of the Hentz striped scorpion (Centruroides hentzi; Buthidae) reveal high toxin diversity in a harmless member of a lethal family.</title>
        <authorList>
            <person name="Ward M.J."/>
            <person name="Ellsworth S.A."/>
            <person name="Rokyta D.R."/>
        </authorList>
    </citation>
    <scope>NUCLEOTIDE SEQUENCE</scope>
    <source>
        <tissue evidence="8">Venom gland</tissue>
    </source>
</reference>
<dbReference type="GO" id="GO:0032934">
    <property type="term" value="F:sterol binding"/>
    <property type="evidence" value="ECO:0007669"/>
    <property type="project" value="InterPro"/>
</dbReference>
<evidence type="ECO:0000256" key="4">
    <source>
        <dbReference type="ARBA" id="ARBA00022729"/>
    </source>
</evidence>
<dbReference type="InterPro" id="IPR003172">
    <property type="entry name" value="ML_dom"/>
</dbReference>
<dbReference type="EMBL" id="GFWZ01000265">
    <property type="protein sequence ID" value="MBW20255.1"/>
    <property type="molecule type" value="Transcribed_RNA"/>
</dbReference>
<dbReference type="SUPFAM" id="SSF81296">
    <property type="entry name" value="E set domains"/>
    <property type="match status" value="1"/>
</dbReference>
<dbReference type="FunFam" id="2.60.40.770:FF:000001">
    <property type="entry name" value="NPC intracellular cholesterol transporter 2"/>
    <property type="match status" value="1"/>
</dbReference>
<dbReference type="InterPro" id="IPR033916">
    <property type="entry name" value="ML_Npc2-like"/>
</dbReference>
<dbReference type="Pfam" id="PF02221">
    <property type="entry name" value="E1_DerP2_DerF2"/>
    <property type="match status" value="1"/>
</dbReference>
<dbReference type="PANTHER" id="PTHR11306">
    <property type="entry name" value="NIEMANN PICK TYPE C2 PROTEIN NPC2-RELATED"/>
    <property type="match status" value="1"/>
</dbReference>
<dbReference type="PANTHER" id="PTHR11306:SF68">
    <property type="entry name" value="NPC INTRACELLULAR CHOLESTEROL TRANSPORTER 2"/>
    <property type="match status" value="1"/>
</dbReference>
<dbReference type="GO" id="GO:0032367">
    <property type="term" value="P:intracellular cholesterol transport"/>
    <property type="evidence" value="ECO:0007669"/>
    <property type="project" value="InterPro"/>
</dbReference>
<organism evidence="8">
    <name type="scientific">Centruroides hentzi</name>
    <dbReference type="NCBI Taxonomy" id="88313"/>
    <lineage>
        <taxon>Eukaryota</taxon>
        <taxon>Metazoa</taxon>
        <taxon>Ecdysozoa</taxon>
        <taxon>Arthropoda</taxon>
        <taxon>Chelicerata</taxon>
        <taxon>Arachnida</taxon>
        <taxon>Scorpiones</taxon>
        <taxon>Buthida</taxon>
        <taxon>Buthoidea</taxon>
        <taxon>Buthidae</taxon>
        <taxon>Centruroides</taxon>
    </lineage>
</organism>
<dbReference type="Gene3D" id="2.60.40.770">
    <property type="match status" value="1"/>
</dbReference>
<sequence>MNALIVALCALLFNIATATVFTSCSSEYGEVQSVSVTNCDASPCILKVNTKPEIAITFKSNVDSKDLTVKIYGVIGGVPLPFPGPQGSACEGSGISCPLKKNDVYTYRNSIDVKDSYPRIPVTVKYTLLDQNSNQVVCVEIPSKIEA</sequence>
<evidence type="ECO:0000256" key="3">
    <source>
        <dbReference type="ARBA" id="ARBA00022525"/>
    </source>
</evidence>
<dbReference type="SMART" id="SM00737">
    <property type="entry name" value="ML"/>
    <property type="match status" value="1"/>
</dbReference>
<keyword evidence="4 6" id="KW-0732">Signal</keyword>
<comment type="subcellular location">
    <subcellularLocation>
        <location evidence="1">Secreted</location>
    </subcellularLocation>
</comment>
<dbReference type="InterPro" id="IPR014756">
    <property type="entry name" value="Ig_E-set"/>
</dbReference>
<evidence type="ECO:0000259" key="7">
    <source>
        <dbReference type="SMART" id="SM00737"/>
    </source>
</evidence>
<dbReference type="GO" id="GO:0005576">
    <property type="term" value="C:extracellular region"/>
    <property type="evidence" value="ECO:0007669"/>
    <property type="project" value="UniProtKB-SubCell"/>
</dbReference>
<name>A0A2I9LPE6_9SCOR</name>
<evidence type="ECO:0000256" key="6">
    <source>
        <dbReference type="SAM" id="SignalP"/>
    </source>
</evidence>
<feature type="signal peptide" evidence="6">
    <location>
        <begin position="1"/>
        <end position="18"/>
    </location>
</feature>
<evidence type="ECO:0000256" key="1">
    <source>
        <dbReference type="ARBA" id="ARBA00004613"/>
    </source>
</evidence>
<evidence type="ECO:0000256" key="5">
    <source>
        <dbReference type="ARBA" id="ARBA00023157"/>
    </source>
</evidence>